<dbReference type="Proteomes" id="UP000574390">
    <property type="component" value="Unassembled WGS sequence"/>
</dbReference>
<dbReference type="AlphaFoldDB" id="A0A7J6RIM8"/>
<sequence>GLLERKKGDMDDQLPQAGGSVQTVPPVPLAFAPAHSTSDRIDLIYAAQTVHEALEEHGIPYIIVAGTVIGAVRYHGLNPWEHDCDLCMDDRRHYDLLKIILRQFTEPQSSLLRQRGVRLIASVRKGYSHKFSLAEPRDFLELEESPSVTWGYPYGDVQECRGFAESSPWFGMRENWMVPRHLV</sequence>
<reference evidence="3 4" key="1">
    <citation type="submission" date="2020-04" db="EMBL/GenBank/DDBJ databases">
        <title>Perkinsus olseni comparative genomics.</title>
        <authorList>
            <person name="Bogema D.R."/>
        </authorList>
    </citation>
    <scope>NUCLEOTIDE SEQUENCE [LARGE SCALE GENOMIC DNA]</scope>
    <source>
        <strain evidence="3">ATCC PRA-205</strain>
    </source>
</reference>
<evidence type="ECO:0000313" key="4">
    <source>
        <dbReference type="Proteomes" id="UP000574390"/>
    </source>
</evidence>
<gene>
    <name evidence="3" type="ORF">FOZ62_016306</name>
</gene>
<feature type="domain" description="LicD/FKTN/FKRP nucleotidyltransferase" evidence="2">
    <location>
        <begin position="55"/>
        <end position="107"/>
    </location>
</feature>
<evidence type="ECO:0000256" key="1">
    <source>
        <dbReference type="SAM" id="MobiDB-lite"/>
    </source>
</evidence>
<evidence type="ECO:0000313" key="3">
    <source>
        <dbReference type="EMBL" id="KAF4720679.1"/>
    </source>
</evidence>
<comment type="caution">
    <text evidence="3">The sequence shown here is derived from an EMBL/GenBank/DDBJ whole genome shotgun (WGS) entry which is preliminary data.</text>
</comment>
<dbReference type="Pfam" id="PF04991">
    <property type="entry name" value="LicD"/>
    <property type="match status" value="1"/>
</dbReference>
<name>A0A7J6RIM8_PEROL</name>
<dbReference type="EMBL" id="JABANM010021769">
    <property type="protein sequence ID" value="KAF4720679.1"/>
    <property type="molecule type" value="Genomic_DNA"/>
</dbReference>
<dbReference type="InterPro" id="IPR007074">
    <property type="entry name" value="LicD/FKTN/FKRP_NTP_transf"/>
</dbReference>
<dbReference type="GO" id="GO:0009100">
    <property type="term" value="P:glycoprotein metabolic process"/>
    <property type="evidence" value="ECO:0007669"/>
    <property type="project" value="UniProtKB-ARBA"/>
</dbReference>
<dbReference type="InterPro" id="IPR052613">
    <property type="entry name" value="LicD_transferase"/>
</dbReference>
<feature type="region of interest" description="Disordered" evidence="1">
    <location>
        <begin position="1"/>
        <end position="20"/>
    </location>
</feature>
<organism evidence="3 4">
    <name type="scientific">Perkinsus olseni</name>
    <name type="common">Perkinsus atlanticus</name>
    <dbReference type="NCBI Taxonomy" id="32597"/>
    <lineage>
        <taxon>Eukaryota</taxon>
        <taxon>Sar</taxon>
        <taxon>Alveolata</taxon>
        <taxon>Perkinsozoa</taxon>
        <taxon>Perkinsea</taxon>
        <taxon>Perkinsida</taxon>
        <taxon>Perkinsidae</taxon>
        <taxon>Perkinsus</taxon>
    </lineage>
</organism>
<proteinExistence type="predicted"/>
<protein>
    <recommendedName>
        <fullName evidence="2">LicD/FKTN/FKRP nucleotidyltransferase domain-containing protein</fullName>
    </recommendedName>
</protein>
<accession>A0A7J6RIM8</accession>
<feature type="non-terminal residue" evidence="3">
    <location>
        <position position="1"/>
    </location>
</feature>
<dbReference type="PANTHER" id="PTHR13627:SF32">
    <property type="entry name" value="AGAP006029-PA"/>
    <property type="match status" value="1"/>
</dbReference>
<feature type="non-terminal residue" evidence="3">
    <location>
        <position position="183"/>
    </location>
</feature>
<dbReference type="PANTHER" id="PTHR13627">
    <property type="entry name" value="FUKUTIN RELATED PROTEIN"/>
    <property type="match status" value="1"/>
</dbReference>
<feature type="compositionally biased region" description="Basic and acidic residues" evidence="1">
    <location>
        <begin position="1"/>
        <end position="10"/>
    </location>
</feature>
<evidence type="ECO:0000259" key="2">
    <source>
        <dbReference type="Pfam" id="PF04991"/>
    </source>
</evidence>